<name>A0ABW8N3T2_9MICC</name>
<dbReference type="Pfam" id="PF19407">
    <property type="entry name" value="DUF5979"/>
    <property type="match status" value="4"/>
</dbReference>
<gene>
    <name evidence="4" type="ORF">ABIA52_000609</name>
</gene>
<dbReference type="Proteomes" id="UP001620520">
    <property type="component" value="Unassembled WGS sequence"/>
</dbReference>
<proteinExistence type="predicted"/>
<comment type="caution">
    <text evidence="4">The sequence shown here is derived from an EMBL/GenBank/DDBJ whole genome shotgun (WGS) entry which is preliminary data.</text>
</comment>
<feature type="compositionally biased region" description="Low complexity" evidence="1">
    <location>
        <begin position="819"/>
        <end position="828"/>
    </location>
</feature>
<dbReference type="InterPro" id="IPR046022">
    <property type="entry name" value="DUF5979"/>
</dbReference>
<feature type="compositionally biased region" description="Low complexity" evidence="1">
    <location>
        <begin position="950"/>
        <end position="974"/>
    </location>
</feature>
<dbReference type="EMBL" id="JBIYEW010000003">
    <property type="protein sequence ID" value="MFK4637720.1"/>
    <property type="molecule type" value="Genomic_DNA"/>
</dbReference>
<dbReference type="PANTHER" id="PTHR12460:SF40">
    <property type="entry name" value="REGULATION OF NUCLEAR PRE-MRNA DOMAIN-CONTAINING PROTEIN 2"/>
    <property type="match status" value="1"/>
</dbReference>
<evidence type="ECO:0000313" key="5">
    <source>
        <dbReference type="Proteomes" id="UP001620520"/>
    </source>
</evidence>
<dbReference type="PANTHER" id="PTHR12460">
    <property type="entry name" value="CYCLIN-DEPENDENT KINASE INHIBITOR-RELATED PROTEIN"/>
    <property type="match status" value="1"/>
</dbReference>
<feature type="region of interest" description="Disordered" evidence="1">
    <location>
        <begin position="819"/>
        <end position="1003"/>
    </location>
</feature>
<keyword evidence="2" id="KW-0812">Transmembrane</keyword>
<feature type="transmembrane region" description="Helical" evidence="2">
    <location>
        <begin position="1007"/>
        <end position="1027"/>
    </location>
</feature>
<accession>A0ABW8N3T2</accession>
<evidence type="ECO:0000256" key="1">
    <source>
        <dbReference type="SAM" id="MobiDB-lite"/>
    </source>
</evidence>
<protein>
    <recommendedName>
        <fullName evidence="3">DUF5979 domain-containing protein</fullName>
    </recommendedName>
</protein>
<sequence>MGPAVGATPVLELQLIKPKEIMLRKIVAALAASTVLATGVFAAQLTMSSPSVASTPPVAASSFDAPACPGTTTPVANPDTTVEGENLANYNKGLVVELYNVRGYDVDGLSVIPPLCGVRYATEEEGGPVGGGPVSAWMFCTDLVLHSCFDGRPLDEHPEKNANMTDFQRRVFAYIVQNGFQYNNGTINTFVTADQDTDSRVRLQDLAWCVKDYDAMSINGRKPCDNGGLSPDKIAETFAFLAQPYVPAISITPASQQQTVGQQSQVKLSTNVAETPIELTTSNGTFELCAGESDASLNGGILTVNNPVTPGSTVDVDLCTTSASAGTVNISASVIPITEDSLNWYHNGDSDCQVFAVFARVEAQTIKASAQITFEAAPPVVGSFNITKTLVNDGGLTLPGDYTVTYDCTNGTTGSLKLIPGTSQEVTELPVGTTCDLTEETLTAPADGTWSTPVWAPGNTTGNDYTLTITDAATTTPVAVTLTNTATKNPVPVGSFNITKTLVNDGGLTLPGDYTVTYDCTNGTTGSLKLIPGTSQEVTELPVGTTCDLTEETLTAPADGTWSTPVWAPGNTTGNDYTLTITDAATTTPVAVTLTNTATKNPVPVGSFNITKTLVNDGGLTLPGDYTVTYDCTNGTTGSLKLIPGTSQEVTELPVGTTCDLTEETLTAPADGTWSTPVWAPGNTTGNDYTLTITDAATTTPVAVTLTNTATKNPVPVGSFNITKTLVNDGGLTLPGDYTVTYDCTNGTTGSLKLIPGTSQEVTELPVGTTCDLTEETLTAPADGTWSTPVWAPGNTTGNDYTLTITDAATTTPVAVTLTNTATKNPTETPTPTPTPSETPTETPTPTPTPSETPTETPTPTPTPSETPTETPTPTPTPSETPTETPTPTPTPSETPTETPTPTPTPSETPTETPTPTPTPSETPTETPTPTPTPSETPTETPTPTPTPSDTPSETPSETPTETPAPSETPTGTPVPSETSHPTEMPGTESPAADAPGGDLANTGAQLAPYVTAAAALLVFGLVLLLLTRRRAASRHS</sequence>
<keyword evidence="2" id="KW-0472">Membrane</keyword>
<feature type="domain" description="DUF5979" evidence="3">
    <location>
        <begin position="384"/>
        <end position="487"/>
    </location>
</feature>
<feature type="domain" description="DUF5979" evidence="3">
    <location>
        <begin position="496"/>
        <end position="599"/>
    </location>
</feature>
<keyword evidence="2" id="KW-1133">Transmembrane helix</keyword>
<feature type="compositionally biased region" description="Pro residues" evidence="1">
    <location>
        <begin position="829"/>
        <end position="949"/>
    </location>
</feature>
<reference evidence="4 5" key="1">
    <citation type="submission" date="2024-10" db="EMBL/GenBank/DDBJ databases">
        <title>Novel secondary metabolite-producing bacteria for plant disease control.</title>
        <authorList>
            <person name="Chevrette M."/>
        </authorList>
    </citation>
    <scope>NUCLEOTIDE SEQUENCE [LARGE SCALE GENOMIC DNA]</scope>
    <source>
        <strain evidence="4 5">J30 TE3557</strain>
    </source>
</reference>
<feature type="domain" description="DUF5979" evidence="3">
    <location>
        <begin position="720"/>
        <end position="823"/>
    </location>
</feature>
<evidence type="ECO:0000313" key="4">
    <source>
        <dbReference type="EMBL" id="MFK4637720.1"/>
    </source>
</evidence>
<keyword evidence="5" id="KW-1185">Reference proteome</keyword>
<evidence type="ECO:0000256" key="2">
    <source>
        <dbReference type="SAM" id="Phobius"/>
    </source>
</evidence>
<feature type="domain" description="DUF5979" evidence="3">
    <location>
        <begin position="608"/>
        <end position="711"/>
    </location>
</feature>
<organism evidence="4 5">
    <name type="scientific">Paenarthrobacter histidinolovorans</name>
    <dbReference type="NCBI Taxonomy" id="43664"/>
    <lineage>
        <taxon>Bacteria</taxon>
        <taxon>Bacillati</taxon>
        <taxon>Actinomycetota</taxon>
        <taxon>Actinomycetes</taxon>
        <taxon>Micrococcales</taxon>
        <taxon>Micrococcaceae</taxon>
        <taxon>Paenarthrobacter</taxon>
    </lineage>
</organism>
<evidence type="ECO:0000259" key="3">
    <source>
        <dbReference type="Pfam" id="PF19407"/>
    </source>
</evidence>